<dbReference type="GO" id="GO:0032259">
    <property type="term" value="P:methylation"/>
    <property type="evidence" value="ECO:0007669"/>
    <property type="project" value="UniProtKB-KW"/>
</dbReference>
<evidence type="ECO:0000313" key="3">
    <source>
        <dbReference type="Proteomes" id="UP000011519"/>
    </source>
</evidence>
<keyword evidence="2" id="KW-0489">Methyltransferase</keyword>
<dbReference type="SUPFAM" id="SSF53335">
    <property type="entry name" value="S-adenosyl-L-methionine-dependent methyltransferases"/>
    <property type="match status" value="1"/>
</dbReference>
<proteinExistence type="predicted"/>
<evidence type="ECO:0000313" key="2">
    <source>
        <dbReference type="EMBL" id="ELY93946.1"/>
    </source>
</evidence>
<dbReference type="CDD" id="cd02440">
    <property type="entry name" value="AdoMet_MTases"/>
    <property type="match status" value="1"/>
</dbReference>
<dbReference type="AlphaFoldDB" id="M0A6G9"/>
<dbReference type="Pfam" id="PF08241">
    <property type="entry name" value="Methyltransf_11"/>
    <property type="match status" value="1"/>
</dbReference>
<dbReference type="InterPro" id="IPR052356">
    <property type="entry name" value="Thiol_S-MT"/>
</dbReference>
<dbReference type="EMBL" id="AOIM01000013">
    <property type="protein sequence ID" value="ELY93946.1"/>
    <property type="molecule type" value="Genomic_DNA"/>
</dbReference>
<dbReference type="InterPro" id="IPR029063">
    <property type="entry name" value="SAM-dependent_MTases_sf"/>
</dbReference>
<dbReference type="InterPro" id="IPR013216">
    <property type="entry name" value="Methyltransf_11"/>
</dbReference>
<accession>M0A6G9</accession>
<sequence>MSRRPTDALAETDRRVGRVGRTDNTRRVVDHDMGAPVDTNEISHPLVATAYDLLVPDRLLFEPHRRYLTRDLSGRVLDIGAGTGANFPYLAETAPSVEIHAIEPDRHMRRQAIAKARNSGCAVDIRDARAESLPYPDDAFDVVLASLVFCTIQKPDAALEEVARVLKPGGELRFLEHVRADGWRGTGQHVLNPLWECVAGGCQLTRDTVERFVCHDEFAVEQIERIDRGVFPATPIVRGTLQRRRHR</sequence>
<protein>
    <submittedName>
        <fullName evidence="2">Type 11 methyltransferase</fullName>
    </submittedName>
</protein>
<organism evidence="2 3">
    <name type="scientific">Natrialba hulunbeirensis JCM 10989</name>
    <dbReference type="NCBI Taxonomy" id="1227493"/>
    <lineage>
        <taxon>Archaea</taxon>
        <taxon>Methanobacteriati</taxon>
        <taxon>Methanobacteriota</taxon>
        <taxon>Stenosarchaea group</taxon>
        <taxon>Halobacteria</taxon>
        <taxon>Halobacteriales</taxon>
        <taxon>Natrialbaceae</taxon>
        <taxon>Natrialba</taxon>
    </lineage>
</organism>
<dbReference type="Gene3D" id="3.40.50.150">
    <property type="entry name" value="Vaccinia Virus protein VP39"/>
    <property type="match status" value="1"/>
</dbReference>
<dbReference type="GO" id="GO:0008757">
    <property type="term" value="F:S-adenosylmethionine-dependent methyltransferase activity"/>
    <property type="evidence" value="ECO:0007669"/>
    <property type="project" value="InterPro"/>
</dbReference>
<comment type="caution">
    <text evidence="2">The sequence shown here is derived from an EMBL/GenBank/DDBJ whole genome shotgun (WGS) entry which is preliminary data.</text>
</comment>
<evidence type="ECO:0000259" key="1">
    <source>
        <dbReference type="Pfam" id="PF08241"/>
    </source>
</evidence>
<dbReference type="STRING" id="1227493.C483_04684"/>
<keyword evidence="2" id="KW-0808">Transferase</keyword>
<keyword evidence="3" id="KW-1185">Reference proteome</keyword>
<dbReference type="PANTHER" id="PTHR45036">
    <property type="entry name" value="METHYLTRANSFERASE LIKE 7B"/>
    <property type="match status" value="1"/>
</dbReference>
<feature type="domain" description="Methyltransferase type 11" evidence="1">
    <location>
        <begin position="77"/>
        <end position="173"/>
    </location>
</feature>
<dbReference type="PATRIC" id="fig|1227493.4.peg.903"/>
<dbReference type="PANTHER" id="PTHR45036:SF1">
    <property type="entry name" value="METHYLTRANSFERASE LIKE 7A"/>
    <property type="match status" value="1"/>
</dbReference>
<gene>
    <name evidence="2" type="ORF">C483_04684</name>
</gene>
<dbReference type="Proteomes" id="UP000011519">
    <property type="component" value="Unassembled WGS sequence"/>
</dbReference>
<name>M0A6G9_9EURY</name>
<reference evidence="2 3" key="1">
    <citation type="journal article" date="2014" name="PLoS Genet.">
        <title>Phylogenetically driven sequencing of extremely halophilic archaea reveals strategies for static and dynamic osmo-response.</title>
        <authorList>
            <person name="Becker E.A."/>
            <person name="Seitzer P.M."/>
            <person name="Tritt A."/>
            <person name="Larsen D."/>
            <person name="Krusor M."/>
            <person name="Yao A.I."/>
            <person name="Wu D."/>
            <person name="Madern D."/>
            <person name="Eisen J.A."/>
            <person name="Darling A.E."/>
            <person name="Facciotti M.T."/>
        </authorList>
    </citation>
    <scope>NUCLEOTIDE SEQUENCE [LARGE SCALE GENOMIC DNA]</scope>
    <source>
        <strain evidence="2 3">JCM 10989</strain>
    </source>
</reference>